<evidence type="ECO:0000313" key="2">
    <source>
        <dbReference type="EMBL" id="MFC7332470.1"/>
    </source>
</evidence>
<proteinExistence type="predicted"/>
<dbReference type="RefSeq" id="WP_377356890.1">
    <property type="nucleotide sequence ID" value="NZ_JBHTCM010000005.1"/>
</dbReference>
<evidence type="ECO:0008006" key="4">
    <source>
        <dbReference type="Google" id="ProtNLM"/>
    </source>
</evidence>
<protein>
    <recommendedName>
        <fullName evidence="4">Phage tail protein</fullName>
    </recommendedName>
</protein>
<evidence type="ECO:0000313" key="3">
    <source>
        <dbReference type="Proteomes" id="UP001596456"/>
    </source>
</evidence>
<sequence>MALTAIGLCARALLKIGAAGIASFADGTAEAEVAAALYAPTRDALLSAHGWSFATLHAGLARLADPPEGTAPAGPEHAFALPDGFLRALSAGRGGRMRGLEYRIQGGTLRAAADAVILTYLHRPAEESFPPFFDQALIARLAAEFCLPLTENSSRAEMLWRLADAEFRRARLIDTQQDSQDRFEDFTLIEARQGGGVA</sequence>
<keyword evidence="3" id="KW-1185">Reference proteome</keyword>
<evidence type="ECO:0000256" key="1">
    <source>
        <dbReference type="SAM" id="SignalP"/>
    </source>
</evidence>
<reference evidence="3" key="1">
    <citation type="journal article" date="2019" name="Int. J. Syst. Evol. Microbiol.">
        <title>The Global Catalogue of Microorganisms (GCM) 10K type strain sequencing project: providing services to taxonomists for standard genome sequencing and annotation.</title>
        <authorList>
            <consortium name="The Broad Institute Genomics Platform"/>
            <consortium name="The Broad Institute Genome Sequencing Center for Infectious Disease"/>
            <person name="Wu L."/>
            <person name="Ma J."/>
        </authorList>
    </citation>
    <scope>NUCLEOTIDE SEQUENCE [LARGE SCALE GENOMIC DNA]</scope>
    <source>
        <strain evidence="3">CGMCC 1.16275</strain>
    </source>
</reference>
<keyword evidence="1" id="KW-0732">Signal</keyword>
<comment type="caution">
    <text evidence="2">The sequence shown here is derived from an EMBL/GenBank/DDBJ whole genome shotgun (WGS) entry which is preliminary data.</text>
</comment>
<gene>
    <name evidence="2" type="ORF">ACFQPS_04795</name>
</gene>
<organism evidence="2 3">
    <name type="scientific">Rhodocista pekingensis</name>
    <dbReference type="NCBI Taxonomy" id="201185"/>
    <lineage>
        <taxon>Bacteria</taxon>
        <taxon>Pseudomonadati</taxon>
        <taxon>Pseudomonadota</taxon>
        <taxon>Alphaproteobacteria</taxon>
        <taxon>Rhodospirillales</taxon>
        <taxon>Azospirillaceae</taxon>
        <taxon>Rhodocista</taxon>
    </lineage>
</organism>
<accession>A0ABW2KSY1</accession>
<dbReference type="EMBL" id="JBHTCM010000005">
    <property type="protein sequence ID" value="MFC7332470.1"/>
    <property type="molecule type" value="Genomic_DNA"/>
</dbReference>
<feature type="chain" id="PRO_5045418311" description="Phage tail protein" evidence="1">
    <location>
        <begin position="25"/>
        <end position="198"/>
    </location>
</feature>
<dbReference type="Proteomes" id="UP001596456">
    <property type="component" value="Unassembled WGS sequence"/>
</dbReference>
<feature type="signal peptide" evidence="1">
    <location>
        <begin position="1"/>
        <end position="24"/>
    </location>
</feature>
<name>A0ABW2KSY1_9PROT</name>